<sequence>MFDILAGQIHFTGFVFLIFCGFYDICNLHKMLLGFHQPFVLSTKQGEGRNMSTEERREFARSLVDISVEFIIRGRLYQGQIKNMNKEGWIKVTHGVLRRCRNVNKGGVFIETGGSFSTGQNISITYQSLNLGKENRIGKIVWVSHQGIGVKFRKPLI</sequence>
<feature type="domain" description="PilZ" evidence="2">
    <location>
        <begin position="55"/>
        <end position="153"/>
    </location>
</feature>
<feature type="transmembrane region" description="Helical" evidence="1">
    <location>
        <begin position="6"/>
        <end position="26"/>
    </location>
</feature>
<dbReference type="SUPFAM" id="SSF141371">
    <property type="entry name" value="PilZ domain-like"/>
    <property type="match status" value="1"/>
</dbReference>
<dbReference type="Gene3D" id="2.40.10.220">
    <property type="entry name" value="predicted glycosyltransferase like domains"/>
    <property type="match status" value="1"/>
</dbReference>
<accession>A0A0F9CVE3</accession>
<keyword evidence="1" id="KW-0472">Membrane</keyword>
<dbReference type="Pfam" id="PF07238">
    <property type="entry name" value="PilZ"/>
    <property type="match status" value="1"/>
</dbReference>
<evidence type="ECO:0000256" key="1">
    <source>
        <dbReference type="SAM" id="Phobius"/>
    </source>
</evidence>
<keyword evidence="1" id="KW-1133">Transmembrane helix</keyword>
<comment type="caution">
    <text evidence="3">The sequence shown here is derived from an EMBL/GenBank/DDBJ whole genome shotgun (WGS) entry which is preliminary data.</text>
</comment>
<dbReference type="InterPro" id="IPR009875">
    <property type="entry name" value="PilZ_domain"/>
</dbReference>
<gene>
    <name evidence="3" type="ORF">LCGC14_2563970</name>
</gene>
<evidence type="ECO:0000313" key="3">
    <source>
        <dbReference type="EMBL" id="KKL09626.1"/>
    </source>
</evidence>
<reference evidence="3" key="1">
    <citation type="journal article" date="2015" name="Nature">
        <title>Complex archaea that bridge the gap between prokaryotes and eukaryotes.</title>
        <authorList>
            <person name="Spang A."/>
            <person name="Saw J.H."/>
            <person name="Jorgensen S.L."/>
            <person name="Zaremba-Niedzwiedzka K."/>
            <person name="Martijn J."/>
            <person name="Lind A.E."/>
            <person name="van Eijk R."/>
            <person name="Schleper C."/>
            <person name="Guy L."/>
            <person name="Ettema T.J."/>
        </authorList>
    </citation>
    <scope>NUCLEOTIDE SEQUENCE</scope>
</reference>
<dbReference type="GO" id="GO:0035438">
    <property type="term" value="F:cyclic-di-GMP binding"/>
    <property type="evidence" value="ECO:0007669"/>
    <property type="project" value="InterPro"/>
</dbReference>
<keyword evidence="1" id="KW-0812">Transmembrane</keyword>
<proteinExistence type="predicted"/>
<dbReference type="AlphaFoldDB" id="A0A0F9CVE3"/>
<organism evidence="3">
    <name type="scientific">marine sediment metagenome</name>
    <dbReference type="NCBI Taxonomy" id="412755"/>
    <lineage>
        <taxon>unclassified sequences</taxon>
        <taxon>metagenomes</taxon>
        <taxon>ecological metagenomes</taxon>
    </lineage>
</organism>
<protein>
    <recommendedName>
        <fullName evidence="2">PilZ domain-containing protein</fullName>
    </recommendedName>
</protein>
<name>A0A0F9CVE3_9ZZZZ</name>
<evidence type="ECO:0000259" key="2">
    <source>
        <dbReference type="Pfam" id="PF07238"/>
    </source>
</evidence>
<dbReference type="EMBL" id="LAZR01042397">
    <property type="protein sequence ID" value="KKL09626.1"/>
    <property type="molecule type" value="Genomic_DNA"/>
</dbReference>